<dbReference type="Pfam" id="PF00561">
    <property type="entry name" value="Abhydrolase_1"/>
    <property type="match status" value="1"/>
</dbReference>
<dbReference type="InterPro" id="IPR029058">
    <property type="entry name" value="AB_hydrolase_fold"/>
</dbReference>
<organism evidence="2 3">
    <name type="scientific">Fictibacillus terranigra</name>
    <dbReference type="NCBI Taxonomy" id="3058424"/>
    <lineage>
        <taxon>Bacteria</taxon>
        <taxon>Bacillati</taxon>
        <taxon>Bacillota</taxon>
        <taxon>Bacilli</taxon>
        <taxon>Bacillales</taxon>
        <taxon>Fictibacillaceae</taxon>
        <taxon>Fictibacillus</taxon>
    </lineage>
</organism>
<evidence type="ECO:0000313" key="3">
    <source>
        <dbReference type="Proteomes" id="UP001168694"/>
    </source>
</evidence>
<dbReference type="PANTHER" id="PTHR43798">
    <property type="entry name" value="MONOACYLGLYCEROL LIPASE"/>
    <property type="match status" value="1"/>
</dbReference>
<proteinExistence type="predicted"/>
<accession>A0ABT8E8K9</accession>
<evidence type="ECO:0000313" key="2">
    <source>
        <dbReference type="EMBL" id="MDN4074230.1"/>
    </source>
</evidence>
<name>A0ABT8E8K9_9BACL</name>
<evidence type="ECO:0000259" key="1">
    <source>
        <dbReference type="Pfam" id="PF00561"/>
    </source>
</evidence>
<dbReference type="PANTHER" id="PTHR43798:SF33">
    <property type="entry name" value="HYDROLASE, PUTATIVE (AFU_ORTHOLOGUE AFUA_2G14860)-RELATED"/>
    <property type="match status" value="1"/>
</dbReference>
<keyword evidence="3" id="KW-1185">Reference proteome</keyword>
<dbReference type="GO" id="GO:0016787">
    <property type="term" value="F:hydrolase activity"/>
    <property type="evidence" value="ECO:0007669"/>
    <property type="project" value="UniProtKB-KW"/>
</dbReference>
<protein>
    <submittedName>
        <fullName evidence="2">Alpha/beta fold hydrolase</fullName>
    </submittedName>
</protein>
<dbReference type="SUPFAM" id="SSF53474">
    <property type="entry name" value="alpha/beta-Hydrolases"/>
    <property type="match status" value="1"/>
</dbReference>
<dbReference type="InterPro" id="IPR000073">
    <property type="entry name" value="AB_hydrolase_1"/>
</dbReference>
<dbReference type="Gene3D" id="3.40.50.1820">
    <property type="entry name" value="alpha/beta hydrolase"/>
    <property type="match status" value="1"/>
</dbReference>
<dbReference type="InterPro" id="IPR050266">
    <property type="entry name" value="AB_hydrolase_sf"/>
</dbReference>
<sequence length="66" mass="7507">MQLNEVTIRVRIGGDGPPLLLLHGHPQTHVMWHKIAPRLADDFTVVVPDLRGYGESSKPTYDRLYK</sequence>
<keyword evidence="2" id="KW-0378">Hydrolase</keyword>
<feature type="domain" description="AB hydrolase-1" evidence="1">
    <location>
        <begin position="17"/>
        <end position="61"/>
    </location>
</feature>
<reference evidence="2" key="1">
    <citation type="submission" date="2023-06" db="EMBL/GenBank/DDBJ databases">
        <title>Draft Genome Sequences of Representative Paenibacillus Polymyxa, Bacillus cereus, Fictibacillus sp., and Brevibacillus agri Strains Isolated from Amazonian Dark Earth.</title>
        <authorList>
            <person name="Pellegrinetti T.A."/>
            <person name="Cunha I.C.M."/>
            <person name="Chaves M.G."/>
            <person name="Freitas A.S."/>
            <person name="Silva A.V.R."/>
            <person name="Tsai S.M."/>
            <person name="Mendes L.W."/>
        </authorList>
    </citation>
    <scope>NUCLEOTIDE SEQUENCE</scope>
    <source>
        <strain evidence="2">CENA-BCM004</strain>
    </source>
</reference>
<dbReference type="Proteomes" id="UP001168694">
    <property type="component" value="Unassembled WGS sequence"/>
</dbReference>
<dbReference type="EMBL" id="JAUHLN010000002">
    <property type="protein sequence ID" value="MDN4074230.1"/>
    <property type="molecule type" value="Genomic_DNA"/>
</dbReference>
<dbReference type="RefSeq" id="WP_290400298.1">
    <property type="nucleotide sequence ID" value="NZ_JAUHLN010000002.1"/>
</dbReference>
<comment type="caution">
    <text evidence="2">The sequence shown here is derived from an EMBL/GenBank/DDBJ whole genome shotgun (WGS) entry which is preliminary data.</text>
</comment>
<gene>
    <name evidence="2" type="ORF">QYF49_14635</name>
</gene>